<dbReference type="Pfam" id="PF07179">
    <property type="entry name" value="SseB"/>
    <property type="match status" value="1"/>
</dbReference>
<dbReference type="EMBL" id="VINQ01000023">
    <property type="protein sequence ID" value="KAA0909855.1"/>
    <property type="molecule type" value="Genomic_DNA"/>
</dbReference>
<feature type="domain" description="SseB protein N-terminal" evidence="2">
    <location>
        <begin position="37"/>
        <end position="145"/>
    </location>
</feature>
<dbReference type="InterPro" id="IPR009839">
    <property type="entry name" value="SseB_N"/>
</dbReference>
<sequence length="291" mass="30373">MAQYRVVEEKPVVRRGAFAGASRRDCRGSAPVTRTLLEQALAAMQAAPGDEAARLAFFATLADSEVMLLLTGEAEGDRIEPELIEADGARFVLIFGSEERLTEFTGAPAHYATLSGRALAGMLGGEGLGLALNPGTEAGAVLLGPDELGWLAETLAPAPDESRALPRSLHAPDLPQEVVAAVDARLAKAAGLARAAWLAGVTWADDSAGHLLAITGAPKAAQPALARAISEAVLFSGRDLRVDVGFFAPDDPVIARLERVALRFDLPEPETPAASVRPAPGSDPEKPPILR</sequence>
<dbReference type="Proteomes" id="UP000325291">
    <property type="component" value="Unassembled WGS sequence"/>
</dbReference>
<dbReference type="AlphaFoldDB" id="A0A5A9YY78"/>
<keyword evidence="4" id="KW-1185">Reference proteome</keyword>
<name>A0A5A9YY78_9RHOB</name>
<proteinExistence type="predicted"/>
<evidence type="ECO:0000313" key="4">
    <source>
        <dbReference type="Proteomes" id="UP000325291"/>
    </source>
</evidence>
<evidence type="ECO:0000256" key="1">
    <source>
        <dbReference type="SAM" id="MobiDB-lite"/>
    </source>
</evidence>
<gene>
    <name evidence="3" type="ORF">FLO80_19555</name>
</gene>
<feature type="region of interest" description="Disordered" evidence="1">
    <location>
        <begin position="270"/>
        <end position="291"/>
    </location>
</feature>
<evidence type="ECO:0000259" key="2">
    <source>
        <dbReference type="Pfam" id="PF07179"/>
    </source>
</evidence>
<organism evidence="3 4">
    <name type="scientific">Aquicoccus porphyridii</name>
    <dbReference type="NCBI Taxonomy" id="1852029"/>
    <lineage>
        <taxon>Bacteria</taxon>
        <taxon>Pseudomonadati</taxon>
        <taxon>Pseudomonadota</taxon>
        <taxon>Alphaproteobacteria</taxon>
        <taxon>Rhodobacterales</taxon>
        <taxon>Paracoccaceae</taxon>
        <taxon>Aquicoccus</taxon>
    </lineage>
</organism>
<protein>
    <submittedName>
        <fullName evidence="3">SseB family protein</fullName>
    </submittedName>
</protein>
<reference evidence="3 4" key="1">
    <citation type="submission" date="2019-07" db="EMBL/GenBank/DDBJ databases">
        <title>Aquicoccus porphyridii gen. nov., sp. nov., isolated from a small marine red alga, Porphyridium marinum.</title>
        <authorList>
            <person name="Liu L."/>
        </authorList>
    </citation>
    <scope>NUCLEOTIDE SEQUENCE [LARGE SCALE GENOMIC DNA]</scope>
    <source>
        <strain evidence="3 4">L1 8-17</strain>
    </source>
</reference>
<accession>A0A5A9YY78</accession>
<comment type="caution">
    <text evidence="3">The sequence shown here is derived from an EMBL/GenBank/DDBJ whole genome shotgun (WGS) entry which is preliminary data.</text>
</comment>
<evidence type="ECO:0000313" key="3">
    <source>
        <dbReference type="EMBL" id="KAA0909855.1"/>
    </source>
</evidence>